<protein>
    <submittedName>
        <fullName evidence="1">Uncharacterized protein</fullName>
    </submittedName>
</protein>
<reference evidence="1" key="1">
    <citation type="journal article" date="2021" name="Proc. Natl. Acad. Sci. U.S.A.">
        <title>A Catalog of Tens of Thousands of Viruses from Human Metagenomes Reveals Hidden Associations with Chronic Diseases.</title>
        <authorList>
            <person name="Tisza M.J."/>
            <person name="Buck C.B."/>
        </authorList>
    </citation>
    <scope>NUCLEOTIDE SEQUENCE</scope>
    <source>
        <strain evidence="1">CtXZx16</strain>
    </source>
</reference>
<evidence type="ECO:0000313" key="1">
    <source>
        <dbReference type="EMBL" id="DAD82963.1"/>
    </source>
</evidence>
<proteinExistence type="predicted"/>
<name>A0A8S5MLZ0_9CAUD</name>
<dbReference type="EMBL" id="BK014925">
    <property type="protein sequence ID" value="DAD82963.1"/>
    <property type="molecule type" value="Genomic_DNA"/>
</dbReference>
<sequence length="159" mass="18779">MLSTTPKELIAKYKDDNPGLYCFLFDLYFYMEEDETINIIPDNILLSIGNSSLNLSQKMAIGTFISDWILDEDESKFDRMISIEELNFIYKYCSYVWAKEYHPNYACHSECEWIGTGYDLSDVVEIIYLNWNNPEQMENIKKLLENKATAEEIYKAYHK</sequence>
<organism evidence="1">
    <name type="scientific">Siphoviridae sp. ctXZx16</name>
    <dbReference type="NCBI Taxonomy" id="2826371"/>
    <lineage>
        <taxon>Viruses</taxon>
        <taxon>Duplodnaviria</taxon>
        <taxon>Heunggongvirae</taxon>
        <taxon>Uroviricota</taxon>
        <taxon>Caudoviricetes</taxon>
    </lineage>
</organism>
<accession>A0A8S5MLZ0</accession>